<evidence type="ECO:0000313" key="5">
    <source>
        <dbReference type="EMBL" id="MFG3191026.1"/>
    </source>
</evidence>
<dbReference type="SUPFAM" id="SSF53383">
    <property type="entry name" value="PLP-dependent transferases"/>
    <property type="match status" value="1"/>
</dbReference>
<gene>
    <name evidence="5" type="ORF">ACGFYS_19040</name>
</gene>
<keyword evidence="6" id="KW-1185">Reference proteome</keyword>
<dbReference type="PANTHER" id="PTHR30244:SF36">
    <property type="entry name" value="3-OXO-GLUCOSE-6-PHOSPHATE:GLUTAMATE AMINOTRANSFERASE"/>
    <property type="match status" value="1"/>
</dbReference>
<evidence type="ECO:0000256" key="2">
    <source>
        <dbReference type="ARBA" id="ARBA00037999"/>
    </source>
</evidence>
<dbReference type="Pfam" id="PF01041">
    <property type="entry name" value="DegT_DnrJ_EryC1"/>
    <property type="match status" value="1"/>
</dbReference>
<dbReference type="InterPro" id="IPR000653">
    <property type="entry name" value="DegT/StrS_aminotransferase"/>
</dbReference>
<dbReference type="Proteomes" id="UP001604282">
    <property type="component" value="Unassembled WGS sequence"/>
</dbReference>
<dbReference type="InterPro" id="IPR015422">
    <property type="entry name" value="PyrdxlP-dep_Trfase_small"/>
</dbReference>
<dbReference type="Gene3D" id="3.40.640.10">
    <property type="entry name" value="Type I PLP-dependent aspartate aminotransferase-like (Major domain)"/>
    <property type="match status" value="1"/>
</dbReference>
<dbReference type="PIRSF" id="PIRSF000390">
    <property type="entry name" value="PLP_StrS"/>
    <property type="match status" value="1"/>
</dbReference>
<keyword evidence="5" id="KW-0032">Aminotransferase</keyword>
<comment type="caution">
    <text evidence="5">The sequence shown here is derived from an EMBL/GenBank/DDBJ whole genome shotgun (WGS) entry which is preliminary data.</text>
</comment>
<evidence type="ECO:0000256" key="4">
    <source>
        <dbReference type="SAM" id="MobiDB-lite"/>
    </source>
</evidence>
<proteinExistence type="inferred from homology"/>
<dbReference type="InterPro" id="IPR015424">
    <property type="entry name" value="PyrdxlP-dep_Trfase"/>
</dbReference>
<dbReference type="GO" id="GO:0008483">
    <property type="term" value="F:transaminase activity"/>
    <property type="evidence" value="ECO:0007669"/>
    <property type="project" value="UniProtKB-KW"/>
</dbReference>
<dbReference type="CDD" id="cd00616">
    <property type="entry name" value="AHBA_syn"/>
    <property type="match status" value="1"/>
</dbReference>
<keyword evidence="1 3" id="KW-0663">Pyridoxal phosphate</keyword>
<accession>A0ABW7BY23</accession>
<dbReference type="PANTHER" id="PTHR30244">
    <property type="entry name" value="TRANSAMINASE"/>
    <property type="match status" value="1"/>
</dbReference>
<evidence type="ECO:0000256" key="1">
    <source>
        <dbReference type="ARBA" id="ARBA00022898"/>
    </source>
</evidence>
<keyword evidence="5" id="KW-0808">Transferase</keyword>
<dbReference type="EMBL" id="JBICZW010000011">
    <property type="protein sequence ID" value="MFG3191026.1"/>
    <property type="molecule type" value="Genomic_DNA"/>
</dbReference>
<evidence type="ECO:0000313" key="6">
    <source>
        <dbReference type="Proteomes" id="UP001604282"/>
    </source>
</evidence>
<sequence>MTTTSDRDATPGTDPAGAGRVPFFPPDLFHEDRDAFLRILYDIGTGADQKFILGDHTRRFEDALRDRLGAADVIACSSGTSALHLILTALGIGPGDEVVVPAFGCAPLAAAVLHTGAVPVFGDIDPRTLTLDPADAETRVTARTKALMPAHMFSVMADMPRFTTLAAATGLRLVEDSAVAQGAVLDGRPAGLWGDAGLYSFVQVKAFGMPGEGGAVVTRDEETARRIRMLRNHGQDGVRRGLHHVIGVNSRFDEVQAAFQLHRLAGLADRLDRRARIAAHYTGHLADLPGVTTPPPGTDGRCHYVYTLLADDRDALRDHLAAEGVDTHVYYPKTLPDQAAFAPLTAGRPGTGWPHARDAARRQLSLPVHHRLTDAQVEHVTAAVRAHALRAHR</sequence>
<name>A0ABW7BY23_9ACTN</name>
<dbReference type="Gene3D" id="3.90.1150.10">
    <property type="entry name" value="Aspartate Aminotransferase, domain 1"/>
    <property type="match status" value="1"/>
</dbReference>
<dbReference type="InterPro" id="IPR015421">
    <property type="entry name" value="PyrdxlP-dep_Trfase_major"/>
</dbReference>
<evidence type="ECO:0000256" key="3">
    <source>
        <dbReference type="RuleBase" id="RU004508"/>
    </source>
</evidence>
<protein>
    <submittedName>
        <fullName evidence="5">DegT/DnrJ/EryC1/StrS family aminotransferase</fullName>
    </submittedName>
</protein>
<organism evidence="5 6">
    <name type="scientific">Streptomyces omiyaensis</name>
    <dbReference type="NCBI Taxonomy" id="68247"/>
    <lineage>
        <taxon>Bacteria</taxon>
        <taxon>Bacillati</taxon>
        <taxon>Actinomycetota</taxon>
        <taxon>Actinomycetes</taxon>
        <taxon>Kitasatosporales</taxon>
        <taxon>Streptomycetaceae</taxon>
        <taxon>Streptomyces</taxon>
    </lineage>
</organism>
<comment type="similarity">
    <text evidence="2 3">Belongs to the DegT/DnrJ/EryC1 family.</text>
</comment>
<reference evidence="5 6" key="1">
    <citation type="submission" date="2024-10" db="EMBL/GenBank/DDBJ databases">
        <title>The Natural Products Discovery Center: Release of the First 8490 Sequenced Strains for Exploring Actinobacteria Biosynthetic Diversity.</title>
        <authorList>
            <person name="Kalkreuter E."/>
            <person name="Kautsar S.A."/>
            <person name="Yang D."/>
            <person name="Bader C.D."/>
            <person name="Teijaro C.N."/>
            <person name="Fluegel L."/>
            <person name="Davis C.M."/>
            <person name="Simpson J.R."/>
            <person name="Lauterbach L."/>
            <person name="Steele A.D."/>
            <person name="Gui C."/>
            <person name="Meng S."/>
            <person name="Li G."/>
            <person name="Viehrig K."/>
            <person name="Ye F."/>
            <person name="Su P."/>
            <person name="Kiefer A.F."/>
            <person name="Nichols A."/>
            <person name="Cepeda A.J."/>
            <person name="Yan W."/>
            <person name="Fan B."/>
            <person name="Jiang Y."/>
            <person name="Adhikari A."/>
            <person name="Zheng C.-J."/>
            <person name="Schuster L."/>
            <person name="Cowan T.M."/>
            <person name="Smanski M.J."/>
            <person name="Chevrette M.G."/>
            <person name="De Carvalho L.P.S."/>
            <person name="Shen B."/>
        </authorList>
    </citation>
    <scope>NUCLEOTIDE SEQUENCE [LARGE SCALE GENOMIC DNA]</scope>
    <source>
        <strain evidence="5 6">NPDC048229</strain>
    </source>
</reference>
<dbReference type="RefSeq" id="WP_392882976.1">
    <property type="nucleotide sequence ID" value="NZ_JBICZW010000011.1"/>
</dbReference>
<feature type="region of interest" description="Disordered" evidence="4">
    <location>
        <begin position="1"/>
        <end position="21"/>
    </location>
</feature>